<evidence type="ECO:0000313" key="2">
    <source>
        <dbReference type="Proteomes" id="UP001597049"/>
    </source>
</evidence>
<evidence type="ECO:0000313" key="1">
    <source>
        <dbReference type="EMBL" id="MFD0931837.1"/>
    </source>
</evidence>
<comment type="caution">
    <text evidence="1">The sequence shown here is derived from an EMBL/GenBank/DDBJ whole genome shotgun (WGS) entry which is preliminary data.</text>
</comment>
<dbReference type="EMBL" id="JBHTIV010000005">
    <property type="protein sequence ID" value="MFD0931837.1"/>
    <property type="molecule type" value="Genomic_DNA"/>
</dbReference>
<accession>A0ABW3GPC3</accession>
<organism evidence="1 2">
    <name type="scientific">Psychroflexus salinarum</name>
    <dbReference type="NCBI Taxonomy" id="546024"/>
    <lineage>
        <taxon>Bacteria</taxon>
        <taxon>Pseudomonadati</taxon>
        <taxon>Bacteroidota</taxon>
        <taxon>Flavobacteriia</taxon>
        <taxon>Flavobacteriales</taxon>
        <taxon>Flavobacteriaceae</taxon>
        <taxon>Psychroflexus</taxon>
    </lineage>
</organism>
<name>A0ABW3GPC3_9FLAO</name>
<dbReference type="RefSeq" id="WP_379657164.1">
    <property type="nucleotide sequence ID" value="NZ_JBHTIV010000005.1"/>
</dbReference>
<protein>
    <recommendedName>
        <fullName evidence="3">Restriction endonuclease</fullName>
    </recommendedName>
</protein>
<reference evidence="2" key="1">
    <citation type="journal article" date="2019" name="Int. J. Syst. Evol. Microbiol.">
        <title>The Global Catalogue of Microorganisms (GCM) 10K type strain sequencing project: providing services to taxonomists for standard genome sequencing and annotation.</title>
        <authorList>
            <consortium name="The Broad Institute Genomics Platform"/>
            <consortium name="The Broad Institute Genome Sequencing Center for Infectious Disease"/>
            <person name="Wu L."/>
            <person name="Ma J."/>
        </authorList>
    </citation>
    <scope>NUCLEOTIDE SEQUENCE [LARGE SCALE GENOMIC DNA]</scope>
    <source>
        <strain evidence="2">CCUG 56752</strain>
    </source>
</reference>
<proteinExistence type="predicted"/>
<dbReference type="Proteomes" id="UP001597049">
    <property type="component" value="Unassembled WGS sequence"/>
</dbReference>
<sequence length="232" mass="26325">MTKEILKQASDDLIKLFSRALKGKELKITFNWGVSEKTVSEIGGRLIEDFILASLPTELEIELEPFSGTFINCNIPKSQRAMEDIGFTWLAPDGNTSIELLIDVKGHNETKTGSRPNLASIRKCKEFYSRPENEELWIFYCRYTPTVEKESTDTNISYKIEDGSFTDKGMFLLKSLSDRNMDPANIGSGGQILFARENNITLIDRDRKGMLDFLDSLSDHLGKLKEAKKKKK</sequence>
<keyword evidence="2" id="KW-1185">Reference proteome</keyword>
<gene>
    <name evidence="1" type="ORF">ACFQ0R_04410</name>
</gene>
<evidence type="ECO:0008006" key="3">
    <source>
        <dbReference type="Google" id="ProtNLM"/>
    </source>
</evidence>